<evidence type="ECO:0000256" key="1">
    <source>
        <dbReference type="ARBA" id="ARBA00021292"/>
    </source>
</evidence>
<dbReference type="PANTHER" id="PTHR45947">
    <property type="entry name" value="SULFOQUINOVOSYL TRANSFERASE SQD2"/>
    <property type="match status" value="1"/>
</dbReference>
<proteinExistence type="predicted"/>
<sequence length="613" mass="66204">MRGPSGQRVRELATNAWITASTVAHHITDDPVVFCLQVSRRLPSRVVRPVAQGLSRLPASRFPAARGTGLHILGNDDAAAATLRSAAGSAGVAVRRRCAEVSLTMGELPLTESLLSELPASTRGASATRARVNWHHGDVDGAVGVLETARSAGTATRGERSLVKRLSAERDLLGSFEPELPAVGTYAPRPNTVLYAVTNSLPHTASGYAQRTHSLLSAIKDEGWDVHAVTRPGYPVQVGKVLARGTDVVDGIPYHRILPLNLAPTATGRVQQHADALLRLALEVRPSVLHTTTHYVNALAVRAVAEALCIPWTYEVRGLLADTWASTRSPEALQSTRYDRFQAREAQALQSAHHVVTLGTHMADRVREIAGDSSLSVHLAPNGVGGQFTDEPGEKVSARRRTGLPLERFLMGTVTSVVDYEGLDDLVRAVDIARKSVPSILAVIVGDGVARPGLQQLVSDLGIQDHVKFCGRVDRSEAVEYFRSLDVFVVPRKDRTVTRAVTPLKPVEALASRTAVVASDLPALREVIDHGVTGLLTPPDDPESLAAALLELARDPEIREQLARAGREWALKNRTWAVTAKETVTRYGEMTGRTPAPQNDRILTPEETRERQS</sequence>
<feature type="region of interest" description="Disordered" evidence="4">
    <location>
        <begin position="590"/>
        <end position="613"/>
    </location>
</feature>
<comment type="caution">
    <text evidence="7">The sequence shown here is derived from an EMBL/GenBank/DDBJ whole genome shotgun (WGS) entry which is preliminary data.</text>
</comment>
<dbReference type="PANTHER" id="PTHR45947:SF3">
    <property type="entry name" value="SULFOQUINOVOSYL TRANSFERASE SQD2"/>
    <property type="match status" value="1"/>
</dbReference>
<accession>A0ABN2XSC6</accession>
<name>A0ABN2XSC6_9MICC</name>
<dbReference type="EMBL" id="BAAAQA010000015">
    <property type="protein sequence ID" value="GAA2116475.1"/>
    <property type="molecule type" value="Genomic_DNA"/>
</dbReference>
<keyword evidence="3" id="KW-0808">Transferase</keyword>
<gene>
    <name evidence="7" type="ORF">GCM10009824_15200</name>
</gene>
<evidence type="ECO:0000256" key="4">
    <source>
        <dbReference type="SAM" id="MobiDB-lite"/>
    </source>
</evidence>
<dbReference type="InterPro" id="IPR028098">
    <property type="entry name" value="Glyco_trans_4-like_N"/>
</dbReference>
<dbReference type="Proteomes" id="UP001500166">
    <property type="component" value="Unassembled WGS sequence"/>
</dbReference>
<feature type="domain" description="Glycosyl transferase family 1" evidence="5">
    <location>
        <begin position="399"/>
        <end position="569"/>
    </location>
</feature>
<keyword evidence="8" id="KW-1185">Reference proteome</keyword>
<protein>
    <recommendedName>
        <fullName evidence="1">D-inositol 3-phosphate glycosyltransferase</fullName>
    </recommendedName>
</protein>
<dbReference type="InterPro" id="IPR050194">
    <property type="entry name" value="Glycosyltransferase_grp1"/>
</dbReference>
<dbReference type="InterPro" id="IPR001296">
    <property type="entry name" value="Glyco_trans_1"/>
</dbReference>
<evidence type="ECO:0000313" key="7">
    <source>
        <dbReference type="EMBL" id="GAA2116475.1"/>
    </source>
</evidence>
<keyword evidence="2" id="KW-0328">Glycosyltransferase</keyword>
<reference evidence="7 8" key="1">
    <citation type="journal article" date="2019" name="Int. J. Syst. Evol. Microbiol.">
        <title>The Global Catalogue of Microorganisms (GCM) 10K type strain sequencing project: providing services to taxonomists for standard genome sequencing and annotation.</title>
        <authorList>
            <consortium name="The Broad Institute Genomics Platform"/>
            <consortium name="The Broad Institute Genome Sequencing Center for Infectious Disease"/>
            <person name="Wu L."/>
            <person name="Ma J."/>
        </authorList>
    </citation>
    <scope>NUCLEOTIDE SEQUENCE [LARGE SCALE GENOMIC DNA]</scope>
    <source>
        <strain evidence="7 8">JCM 15914</strain>
    </source>
</reference>
<evidence type="ECO:0000256" key="2">
    <source>
        <dbReference type="ARBA" id="ARBA00022676"/>
    </source>
</evidence>
<dbReference type="Gene3D" id="3.40.50.2000">
    <property type="entry name" value="Glycogen Phosphorylase B"/>
    <property type="match status" value="2"/>
</dbReference>
<feature type="compositionally biased region" description="Basic and acidic residues" evidence="4">
    <location>
        <begin position="603"/>
        <end position="613"/>
    </location>
</feature>
<dbReference type="Pfam" id="PF13579">
    <property type="entry name" value="Glyco_trans_4_4"/>
    <property type="match status" value="1"/>
</dbReference>
<dbReference type="SUPFAM" id="SSF53756">
    <property type="entry name" value="UDP-Glycosyltransferase/glycogen phosphorylase"/>
    <property type="match status" value="1"/>
</dbReference>
<evidence type="ECO:0000256" key="3">
    <source>
        <dbReference type="ARBA" id="ARBA00022679"/>
    </source>
</evidence>
<dbReference type="RefSeq" id="WP_344224394.1">
    <property type="nucleotide sequence ID" value="NZ_BAAAQA010000015.1"/>
</dbReference>
<feature type="domain" description="Glycosyltransferase subfamily 4-like N-terminal" evidence="6">
    <location>
        <begin position="206"/>
        <end position="383"/>
    </location>
</feature>
<dbReference type="CDD" id="cd03801">
    <property type="entry name" value="GT4_PimA-like"/>
    <property type="match status" value="1"/>
</dbReference>
<evidence type="ECO:0000259" key="5">
    <source>
        <dbReference type="Pfam" id="PF00534"/>
    </source>
</evidence>
<organism evidence="7 8">
    <name type="scientific">Kocuria atrinae</name>
    <dbReference type="NCBI Taxonomy" id="592377"/>
    <lineage>
        <taxon>Bacteria</taxon>
        <taxon>Bacillati</taxon>
        <taxon>Actinomycetota</taxon>
        <taxon>Actinomycetes</taxon>
        <taxon>Micrococcales</taxon>
        <taxon>Micrococcaceae</taxon>
        <taxon>Kocuria</taxon>
    </lineage>
</organism>
<evidence type="ECO:0000259" key="6">
    <source>
        <dbReference type="Pfam" id="PF13579"/>
    </source>
</evidence>
<evidence type="ECO:0000313" key="8">
    <source>
        <dbReference type="Proteomes" id="UP001500166"/>
    </source>
</evidence>
<dbReference type="Pfam" id="PF00534">
    <property type="entry name" value="Glycos_transf_1"/>
    <property type="match status" value="1"/>
</dbReference>